<dbReference type="SUPFAM" id="SSF53756">
    <property type="entry name" value="UDP-Glycosyltransferase/glycogen phosphorylase"/>
    <property type="match status" value="1"/>
</dbReference>
<accession>A0A7I8DFT9</accession>
<dbReference type="CDD" id="cd03812">
    <property type="entry name" value="GT4_CapH-like"/>
    <property type="match status" value="1"/>
</dbReference>
<dbReference type="InterPro" id="IPR050194">
    <property type="entry name" value="Glycosyltransferase_grp1"/>
</dbReference>
<sequence length="360" mass="40618">MTDNKNILIISTVGLIYDGITSVIISYLQAMDLSGLKIYVAATIDSKPNLRKQIEELGCTIVDFPNRRTHTFKYAIELSMFIRRKKTDVVHVHGNSGTMAIEMIASYLGGCKIRIAHSHNTKCDQVKADKMLRPLFYRFCTKAISCGTEAGNWLFPNRNFEVLKNGRNIDYFSFNQEKQRAFRKKLSINGGIAIGHVGGFYPQKNHDFLVEIYREIRKMEPDAKLYMIGDGPLKSEIEQKAANIGVIFTGTTDLISDYLNAMDGMILPSLFEGVPLVVIEWQINGLPCLLSDKISKECALTENVEFLSLGELPENWAKKIIDMAKNNNRELSAKITRDKVITCGFDIIESAKRLKQIYIG</sequence>
<evidence type="ECO:0000313" key="3">
    <source>
        <dbReference type="Proteomes" id="UP000515703"/>
    </source>
</evidence>
<gene>
    <name evidence="2" type="primary">rfaG</name>
    <name evidence="2" type="ORF">bsdcttw_03990</name>
</gene>
<dbReference type="AlphaFoldDB" id="A0A7I8DFT9"/>
<feature type="transmembrane region" description="Helical" evidence="1">
    <location>
        <begin position="7"/>
        <end position="28"/>
    </location>
</feature>
<dbReference type="Gene3D" id="3.40.50.2000">
    <property type="entry name" value="Glycogen Phosphorylase B"/>
    <property type="match status" value="2"/>
</dbReference>
<reference evidence="2 3" key="1">
    <citation type="submission" date="2020-08" db="EMBL/GenBank/DDBJ databases">
        <title>Draft genome sequencing of an Anaerocolumna strain isolated from anoxic soil subjected to BSD treatment.</title>
        <authorList>
            <person name="Uek A."/>
            <person name="Tonouchi A."/>
        </authorList>
    </citation>
    <scope>NUCLEOTIDE SEQUENCE [LARGE SCALE GENOMIC DNA]</scope>
    <source>
        <strain evidence="2 3">CTTW</strain>
    </source>
</reference>
<dbReference type="PANTHER" id="PTHR45947">
    <property type="entry name" value="SULFOQUINOVOSYL TRANSFERASE SQD2"/>
    <property type="match status" value="1"/>
</dbReference>
<proteinExistence type="predicted"/>
<keyword evidence="1" id="KW-0472">Membrane</keyword>
<keyword evidence="1" id="KW-1133">Transmembrane helix</keyword>
<protein>
    <submittedName>
        <fullName evidence="2">Glycosyl transferase family 1</fullName>
    </submittedName>
</protein>
<dbReference type="Pfam" id="PF13692">
    <property type="entry name" value="Glyco_trans_1_4"/>
    <property type="match status" value="1"/>
</dbReference>
<dbReference type="PANTHER" id="PTHR45947:SF3">
    <property type="entry name" value="SULFOQUINOVOSYL TRANSFERASE SQD2"/>
    <property type="match status" value="1"/>
</dbReference>
<evidence type="ECO:0000256" key="1">
    <source>
        <dbReference type="SAM" id="Phobius"/>
    </source>
</evidence>
<dbReference type="RefSeq" id="WP_185257795.1">
    <property type="nucleotide sequence ID" value="NZ_AP023368.1"/>
</dbReference>
<reference evidence="2 3" key="2">
    <citation type="submission" date="2020-08" db="EMBL/GenBank/DDBJ databases">
        <authorList>
            <person name="Ueki A."/>
            <person name="Tonouchi A."/>
        </authorList>
    </citation>
    <scope>NUCLEOTIDE SEQUENCE [LARGE SCALE GENOMIC DNA]</scope>
    <source>
        <strain evidence="2 3">CTTW</strain>
    </source>
</reference>
<name>A0A7I8DFT9_9FIRM</name>
<dbReference type="KEGG" id="acht:bsdcttw_03990"/>
<keyword evidence="2" id="KW-0808">Transferase</keyword>
<evidence type="ECO:0000313" key="2">
    <source>
        <dbReference type="EMBL" id="BCJ97358.1"/>
    </source>
</evidence>
<dbReference type="EMBL" id="AP023368">
    <property type="protein sequence ID" value="BCJ97358.1"/>
    <property type="molecule type" value="Genomic_DNA"/>
</dbReference>
<organism evidence="2 3">
    <name type="scientific">Anaerocolumna chitinilytica</name>
    <dbReference type="NCBI Taxonomy" id="1727145"/>
    <lineage>
        <taxon>Bacteria</taxon>
        <taxon>Bacillati</taxon>
        <taxon>Bacillota</taxon>
        <taxon>Clostridia</taxon>
        <taxon>Lachnospirales</taxon>
        <taxon>Lachnospiraceae</taxon>
        <taxon>Anaerocolumna</taxon>
    </lineage>
</organism>
<keyword evidence="1" id="KW-0812">Transmembrane</keyword>
<keyword evidence="3" id="KW-1185">Reference proteome</keyword>
<dbReference type="Proteomes" id="UP000515703">
    <property type="component" value="Chromosome"/>
</dbReference>
<dbReference type="GO" id="GO:0016757">
    <property type="term" value="F:glycosyltransferase activity"/>
    <property type="evidence" value="ECO:0007669"/>
    <property type="project" value="TreeGrafter"/>
</dbReference>